<reference evidence="2" key="1">
    <citation type="submission" date="2020-08" db="EMBL/GenBank/DDBJ databases">
        <title>Genome sequencing and assembly of the red palm weevil Rhynchophorus ferrugineus.</title>
        <authorList>
            <person name="Dias G.B."/>
            <person name="Bergman C.M."/>
            <person name="Manee M."/>
        </authorList>
    </citation>
    <scope>NUCLEOTIDE SEQUENCE</scope>
    <source>
        <strain evidence="2">AA-2017</strain>
        <tissue evidence="2">Whole larva</tissue>
    </source>
</reference>
<name>A0A834IXW3_RHYFE</name>
<sequence>MNQASHKSISNVLAWKNRMFDHSGSDRVLIPARIPHPRARRRTVDARRLLQPPVKPQATPPHLSRSPASVASRRPQPRYSGREILVTFVRAMTS</sequence>
<feature type="region of interest" description="Disordered" evidence="1">
    <location>
        <begin position="34"/>
        <end position="78"/>
    </location>
</feature>
<gene>
    <name evidence="2" type="ORF">GWI33_003470</name>
</gene>
<comment type="caution">
    <text evidence="2">The sequence shown here is derived from an EMBL/GenBank/DDBJ whole genome shotgun (WGS) entry which is preliminary data.</text>
</comment>
<evidence type="ECO:0000313" key="3">
    <source>
        <dbReference type="Proteomes" id="UP000625711"/>
    </source>
</evidence>
<keyword evidence="3" id="KW-1185">Reference proteome</keyword>
<feature type="compositionally biased region" description="Low complexity" evidence="1">
    <location>
        <begin position="64"/>
        <end position="78"/>
    </location>
</feature>
<evidence type="ECO:0000313" key="2">
    <source>
        <dbReference type="EMBL" id="KAF7282042.1"/>
    </source>
</evidence>
<evidence type="ECO:0000256" key="1">
    <source>
        <dbReference type="SAM" id="MobiDB-lite"/>
    </source>
</evidence>
<dbReference type="AlphaFoldDB" id="A0A834IXW3"/>
<protein>
    <submittedName>
        <fullName evidence="2">Uncharacterized protein</fullName>
    </submittedName>
</protein>
<dbReference type="Proteomes" id="UP000625711">
    <property type="component" value="Unassembled WGS sequence"/>
</dbReference>
<organism evidence="2 3">
    <name type="scientific">Rhynchophorus ferrugineus</name>
    <name type="common">Red palm weevil</name>
    <name type="synonym">Curculio ferrugineus</name>
    <dbReference type="NCBI Taxonomy" id="354439"/>
    <lineage>
        <taxon>Eukaryota</taxon>
        <taxon>Metazoa</taxon>
        <taxon>Ecdysozoa</taxon>
        <taxon>Arthropoda</taxon>
        <taxon>Hexapoda</taxon>
        <taxon>Insecta</taxon>
        <taxon>Pterygota</taxon>
        <taxon>Neoptera</taxon>
        <taxon>Endopterygota</taxon>
        <taxon>Coleoptera</taxon>
        <taxon>Polyphaga</taxon>
        <taxon>Cucujiformia</taxon>
        <taxon>Curculionidae</taxon>
        <taxon>Dryophthorinae</taxon>
        <taxon>Rhynchophorus</taxon>
    </lineage>
</organism>
<proteinExistence type="predicted"/>
<accession>A0A834IXW3</accession>
<dbReference type="EMBL" id="JAACXV010000200">
    <property type="protein sequence ID" value="KAF7282042.1"/>
    <property type="molecule type" value="Genomic_DNA"/>
</dbReference>